<evidence type="ECO:0000256" key="9">
    <source>
        <dbReference type="ARBA" id="ARBA00022764"/>
    </source>
</evidence>
<keyword evidence="11" id="KW-0862">Zinc</keyword>
<name>A0A554VDL5_9FLAO</name>
<dbReference type="InterPro" id="IPR050855">
    <property type="entry name" value="NDM-1-like"/>
</dbReference>
<evidence type="ECO:0000256" key="5">
    <source>
        <dbReference type="ARBA" id="ARBA00011245"/>
    </source>
</evidence>
<dbReference type="GO" id="GO:0008800">
    <property type="term" value="F:beta-lactamase activity"/>
    <property type="evidence" value="ECO:0007669"/>
    <property type="project" value="UniProtKB-EC"/>
</dbReference>
<dbReference type="InterPro" id="IPR001018">
    <property type="entry name" value="Beta-lactamase_class-B_CS"/>
</dbReference>
<comment type="similarity">
    <text evidence="4">Belongs to the metallo-beta-lactamase superfamily. Class-B beta-lactamase family.</text>
</comment>
<dbReference type="GO" id="GO:0046677">
    <property type="term" value="P:response to antibiotic"/>
    <property type="evidence" value="ECO:0007669"/>
    <property type="project" value="UniProtKB-KW"/>
</dbReference>
<dbReference type="OrthoDB" id="9769598at2"/>
<evidence type="ECO:0000256" key="4">
    <source>
        <dbReference type="ARBA" id="ARBA00005250"/>
    </source>
</evidence>
<keyword evidence="12" id="KW-0046">Antibiotic resistance</keyword>
<dbReference type="GO" id="GO:0017001">
    <property type="term" value="P:antibiotic catabolic process"/>
    <property type="evidence" value="ECO:0007669"/>
    <property type="project" value="InterPro"/>
</dbReference>
<dbReference type="RefSeq" id="WP_143918267.1">
    <property type="nucleotide sequence ID" value="NZ_CANMIK010000033.1"/>
</dbReference>
<keyword evidence="9" id="KW-0574">Periplasm</keyword>
<comment type="cofactor">
    <cofactor evidence="2">
        <name>Zn(2+)</name>
        <dbReference type="ChEBI" id="CHEBI:29105"/>
    </cofactor>
</comment>
<evidence type="ECO:0000256" key="6">
    <source>
        <dbReference type="ARBA" id="ARBA00012865"/>
    </source>
</evidence>
<gene>
    <name evidence="14" type="primary">bla</name>
    <name evidence="14" type="ORF">FOF46_24395</name>
</gene>
<dbReference type="NCBIfam" id="NF012229">
    <property type="entry name" value="bla_class_B_core"/>
    <property type="match status" value="1"/>
</dbReference>
<dbReference type="Pfam" id="PF00753">
    <property type="entry name" value="Lactamase_B"/>
    <property type="match status" value="1"/>
</dbReference>
<dbReference type="Gene3D" id="3.60.15.10">
    <property type="entry name" value="Ribonuclease Z/Hydroxyacylglutathione hydrolase-like"/>
    <property type="match status" value="1"/>
</dbReference>
<comment type="catalytic activity">
    <reaction evidence="1">
        <text>a beta-lactam + H2O = a substituted beta-amino acid</text>
        <dbReference type="Rhea" id="RHEA:20401"/>
        <dbReference type="ChEBI" id="CHEBI:15377"/>
        <dbReference type="ChEBI" id="CHEBI:35627"/>
        <dbReference type="ChEBI" id="CHEBI:140347"/>
        <dbReference type="EC" id="3.5.2.6"/>
    </reaction>
</comment>
<dbReference type="EMBL" id="VLNR01000068">
    <property type="protein sequence ID" value="TSE04969.1"/>
    <property type="molecule type" value="Genomic_DNA"/>
</dbReference>
<evidence type="ECO:0000313" key="14">
    <source>
        <dbReference type="EMBL" id="TSE04969.1"/>
    </source>
</evidence>
<sequence>MNKTFILLAISIVFCCCRSSGQTTNIFESEILKIKQVGNNVFMHISYLETNDFGKVACNGMVYFNEDEAIVFDTPTNDQTSKELIHWIEKERKKKVKAVVVTHFHTDCLGGLQQFHDNEAKSYANNTTIKLVKQNNLKVVPEYGFKNKMKIKIGAQNVHVKFFGEGHTIDNIVGYLPNEKVLFGGCLVKSAKAGKGNLEDANTNEWSKTVEKIKKQIPDLKIIIPGHGKPGGTELLDYTIQLFKKA</sequence>
<feature type="domain" description="Metallo-beta-lactamase" evidence="13">
    <location>
        <begin position="57"/>
        <end position="227"/>
    </location>
</feature>
<evidence type="ECO:0000256" key="10">
    <source>
        <dbReference type="ARBA" id="ARBA00022801"/>
    </source>
</evidence>
<evidence type="ECO:0000256" key="3">
    <source>
        <dbReference type="ARBA" id="ARBA00004418"/>
    </source>
</evidence>
<evidence type="ECO:0000256" key="2">
    <source>
        <dbReference type="ARBA" id="ARBA00001947"/>
    </source>
</evidence>
<dbReference type="InterPro" id="IPR058199">
    <property type="entry name" value="BlaB//VIM/IMP-1"/>
</dbReference>
<reference evidence="14 15" key="1">
    <citation type="submission" date="2019-07" db="EMBL/GenBank/DDBJ databases">
        <title>The draft genome sequence of Aquimarina algiphila M91.</title>
        <authorList>
            <person name="Meng X."/>
        </authorList>
    </citation>
    <scope>NUCLEOTIDE SEQUENCE [LARGE SCALE GENOMIC DNA]</scope>
    <source>
        <strain evidence="14 15">M91</strain>
    </source>
</reference>
<dbReference type="Proteomes" id="UP000318833">
    <property type="component" value="Unassembled WGS sequence"/>
</dbReference>
<dbReference type="PROSITE" id="PS00744">
    <property type="entry name" value="BETA_LACTAMASE_B_2"/>
    <property type="match status" value="1"/>
</dbReference>
<evidence type="ECO:0000259" key="13">
    <source>
        <dbReference type="SMART" id="SM00849"/>
    </source>
</evidence>
<keyword evidence="10" id="KW-0378">Hydrolase</keyword>
<dbReference type="SMART" id="SM00849">
    <property type="entry name" value="Lactamase_B"/>
    <property type="match status" value="1"/>
</dbReference>
<evidence type="ECO:0000256" key="1">
    <source>
        <dbReference type="ARBA" id="ARBA00001526"/>
    </source>
</evidence>
<dbReference type="InterPro" id="IPR036866">
    <property type="entry name" value="RibonucZ/Hydroxyglut_hydro"/>
</dbReference>
<evidence type="ECO:0000256" key="7">
    <source>
        <dbReference type="ARBA" id="ARBA00022723"/>
    </source>
</evidence>
<dbReference type="AlphaFoldDB" id="A0A554VDL5"/>
<evidence type="ECO:0000256" key="12">
    <source>
        <dbReference type="ARBA" id="ARBA00023251"/>
    </source>
</evidence>
<dbReference type="GO" id="GO:0008270">
    <property type="term" value="F:zinc ion binding"/>
    <property type="evidence" value="ECO:0007669"/>
    <property type="project" value="InterPro"/>
</dbReference>
<evidence type="ECO:0000313" key="15">
    <source>
        <dbReference type="Proteomes" id="UP000318833"/>
    </source>
</evidence>
<keyword evidence="7" id="KW-0479">Metal-binding</keyword>
<evidence type="ECO:0000256" key="8">
    <source>
        <dbReference type="ARBA" id="ARBA00022729"/>
    </source>
</evidence>
<evidence type="ECO:0000256" key="11">
    <source>
        <dbReference type="ARBA" id="ARBA00022833"/>
    </source>
</evidence>
<protein>
    <recommendedName>
        <fullName evidence="6">beta-lactamase</fullName>
        <ecNumber evidence="6">3.5.2.6</ecNumber>
    </recommendedName>
</protein>
<proteinExistence type="inferred from homology"/>
<dbReference type="NCBIfam" id="NF033088">
    <property type="entry name" value="bla_subclass_B1"/>
    <property type="match status" value="1"/>
</dbReference>
<keyword evidence="15" id="KW-1185">Reference proteome</keyword>
<dbReference type="EC" id="3.5.2.6" evidence="6"/>
<comment type="subcellular location">
    <subcellularLocation>
        <location evidence="3">Periplasm</location>
    </subcellularLocation>
</comment>
<dbReference type="InterPro" id="IPR001279">
    <property type="entry name" value="Metallo-B-lactamas"/>
</dbReference>
<keyword evidence="8" id="KW-0732">Signal</keyword>
<dbReference type="GO" id="GO:0042597">
    <property type="term" value="C:periplasmic space"/>
    <property type="evidence" value="ECO:0007669"/>
    <property type="project" value="UniProtKB-SubCell"/>
</dbReference>
<dbReference type="PANTHER" id="PTHR42951">
    <property type="entry name" value="METALLO-BETA-LACTAMASE DOMAIN-CONTAINING"/>
    <property type="match status" value="1"/>
</dbReference>
<organism evidence="14 15">
    <name type="scientific">Aquimarina algiphila</name>
    <dbReference type="NCBI Taxonomy" id="2047982"/>
    <lineage>
        <taxon>Bacteria</taxon>
        <taxon>Pseudomonadati</taxon>
        <taxon>Bacteroidota</taxon>
        <taxon>Flavobacteriia</taxon>
        <taxon>Flavobacteriales</taxon>
        <taxon>Flavobacteriaceae</taxon>
        <taxon>Aquimarina</taxon>
    </lineage>
</organism>
<dbReference type="SUPFAM" id="SSF56281">
    <property type="entry name" value="Metallo-hydrolase/oxidoreductase"/>
    <property type="match status" value="1"/>
</dbReference>
<comment type="caution">
    <text evidence="14">The sequence shown here is derived from an EMBL/GenBank/DDBJ whole genome shotgun (WGS) entry which is preliminary data.</text>
</comment>
<dbReference type="PANTHER" id="PTHR42951:SF4">
    <property type="entry name" value="ACYL-COENZYME A THIOESTERASE MBLAC2"/>
    <property type="match status" value="1"/>
</dbReference>
<accession>A0A554VDL5</accession>
<comment type="subunit">
    <text evidence="5">Monomer.</text>
</comment>